<dbReference type="GO" id="GO:0000785">
    <property type="term" value="C:chromatin"/>
    <property type="evidence" value="ECO:0007669"/>
    <property type="project" value="TreeGrafter"/>
</dbReference>
<dbReference type="SUPFAM" id="SSF55729">
    <property type="entry name" value="Acyl-CoA N-acyltransferases (Nat)"/>
    <property type="match status" value="1"/>
</dbReference>
<comment type="subcellular location">
    <subcellularLocation>
        <location evidence="1 12">Nucleus</location>
    </subcellularLocation>
</comment>
<dbReference type="FunFam" id="3.40.630.30:FF:000001">
    <property type="entry name" value="Histone acetyltransferase"/>
    <property type="match status" value="1"/>
</dbReference>
<feature type="active site" description="Proton donor/acceptor" evidence="11">
    <location>
        <position position="280"/>
    </location>
</feature>
<proteinExistence type="inferred from homology"/>
<dbReference type="Pfam" id="PF17772">
    <property type="entry name" value="zf-MYST"/>
    <property type="match status" value="1"/>
</dbReference>
<dbReference type="AlphaFoldDB" id="A0A8H4B9P5"/>
<keyword evidence="9" id="KW-0007">Acetylation</keyword>
<evidence type="ECO:0000256" key="7">
    <source>
        <dbReference type="ARBA" id="ARBA00022833"/>
    </source>
</evidence>
<dbReference type="EC" id="2.3.1.48" evidence="3 12"/>
<dbReference type="Proteomes" id="UP000469890">
    <property type="component" value="Unassembled WGS sequence"/>
</dbReference>
<comment type="caution">
    <text evidence="14">The sequence shown here is derived from an EMBL/GenBank/DDBJ whole genome shotgun (WGS) entry which is preliminary data.</text>
</comment>
<keyword evidence="8" id="KW-0156">Chromatin regulator</keyword>
<sequence length="389" mass="45538">MPRRPRHAITIEHPVLKIVGRKSVRATSKKHAIQAFKSWCRLAVEKTCREKPMRRVKKKVAVKRPLPQQCLKTQPNPIDSLRYELACRKLTLSQSLRSNKKKKKKENQQHKIQFGNYLIDTWFTSPYPPEVSAQSRFFVCEFCFVSIKTAAMAKRHKGKCCMKCPPGDEIYRQGNISIFEVDGHKNKMYCLNLCLLTKLFLDHKTLFYDVEPFLFYIMTETDQDGCHFVGYFSKEKRSVMNYNVSCILILPTHQRKGYGQYLIDFSYLLTRREGKVGTPEKPLSALGTLGYQRYWDYIVLKHFYSEKYEQCQSIDDISTKTGMTPDDIVAALQRNNLLRMIDGHYELQINQEDIARQLAKIESRIQLRIDPTKLMWTPTSYSHVYMDTV</sequence>
<evidence type="ECO:0000256" key="10">
    <source>
        <dbReference type="ARBA" id="ARBA00023242"/>
    </source>
</evidence>
<dbReference type="GO" id="GO:0003712">
    <property type="term" value="F:transcription coregulator activity"/>
    <property type="evidence" value="ECO:0007669"/>
    <property type="project" value="TreeGrafter"/>
</dbReference>
<dbReference type="Gene3D" id="3.40.630.30">
    <property type="match status" value="1"/>
</dbReference>
<keyword evidence="10 12" id="KW-0539">Nucleus</keyword>
<dbReference type="GO" id="GO:0005634">
    <property type="term" value="C:nucleus"/>
    <property type="evidence" value="ECO:0007669"/>
    <property type="project" value="UniProtKB-SubCell"/>
</dbReference>
<dbReference type="InterPro" id="IPR016181">
    <property type="entry name" value="Acyl_CoA_acyltransferase"/>
</dbReference>
<evidence type="ECO:0000256" key="5">
    <source>
        <dbReference type="ARBA" id="ARBA00022723"/>
    </source>
</evidence>
<keyword evidence="5" id="KW-0479">Metal-binding</keyword>
<dbReference type="Gene3D" id="3.30.60.60">
    <property type="entry name" value="N-acetyl transferase-like"/>
    <property type="match status" value="1"/>
</dbReference>
<reference evidence="14 15" key="1">
    <citation type="submission" date="2019-09" db="EMBL/GenBank/DDBJ databases">
        <authorList>
            <consortium name="DOE Joint Genome Institute"/>
            <person name="Mondo S.J."/>
            <person name="Navarro-Mendoza M.I."/>
            <person name="Perez-Arques C."/>
            <person name="Panchal S."/>
            <person name="Nicolas F.E."/>
            <person name="Ganguly P."/>
            <person name="Pangilinan J."/>
            <person name="Grigoriev I."/>
            <person name="Heitman J."/>
            <person name="Sanya K."/>
            <person name="Garre V."/>
        </authorList>
    </citation>
    <scope>NUCLEOTIDE SEQUENCE [LARGE SCALE GENOMIC DNA]</scope>
    <source>
        <strain evidence="14 15">MU402</strain>
    </source>
</reference>
<keyword evidence="14" id="KW-0012">Acyltransferase</keyword>
<feature type="domain" description="MYST-type HAT" evidence="13">
    <location>
        <begin position="104"/>
        <end position="378"/>
    </location>
</feature>
<evidence type="ECO:0000256" key="11">
    <source>
        <dbReference type="PIRSR" id="PIRSR602717-51"/>
    </source>
</evidence>
<evidence type="ECO:0000256" key="9">
    <source>
        <dbReference type="ARBA" id="ARBA00022990"/>
    </source>
</evidence>
<dbReference type="GO" id="GO:0004402">
    <property type="term" value="F:histone acetyltransferase activity"/>
    <property type="evidence" value="ECO:0007669"/>
    <property type="project" value="InterPro"/>
</dbReference>
<organism evidence="14 15">
    <name type="scientific">Mucor circinelloides f. lusitanicus</name>
    <name type="common">Mucor racemosus var. lusitanicus</name>
    <dbReference type="NCBI Taxonomy" id="29924"/>
    <lineage>
        <taxon>Eukaryota</taxon>
        <taxon>Fungi</taxon>
        <taxon>Fungi incertae sedis</taxon>
        <taxon>Mucoromycota</taxon>
        <taxon>Mucoromycotina</taxon>
        <taxon>Mucoromycetes</taxon>
        <taxon>Mucorales</taxon>
        <taxon>Mucorineae</taxon>
        <taxon>Mucoraceae</taxon>
        <taxon>Mucor</taxon>
    </lineage>
</organism>
<evidence type="ECO:0000256" key="12">
    <source>
        <dbReference type="RuleBase" id="RU361211"/>
    </source>
</evidence>
<dbReference type="PANTHER" id="PTHR10615">
    <property type="entry name" value="HISTONE ACETYLTRANSFERASE"/>
    <property type="match status" value="1"/>
</dbReference>
<comment type="similarity">
    <text evidence="2 12">Belongs to the MYST (SAS/MOZ) family.</text>
</comment>
<dbReference type="InterPro" id="IPR002717">
    <property type="entry name" value="HAT_MYST-type"/>
</dbReference>
<evidence type="ECO:0000256" key="1">
    <source>
        <dbReference type="ARBA" id="ARBA00004123"/>
    </source>
</evidence>
<dbReference type="GO" id="GO:0006357">
    <property type="term" value="P:regulation of transcription by RNA polymerase II"/>
    <property type="evidence" value="ECO:0007669"/>
    <property type="project" value="TreeGrafter"/>
</dbReference>
<keyword evidence="4 14" id="KW-0808">Transferase</keyword>
<evidence type="ECO:0000256" key="4">
    <source>
        <dbReference type="ARBA" id="ARBA00022679"/>
    </source>
</evidence>
<name>A0A8H4B9P5_MUCCL</name>
<dbReference type="InterPro" id="IPR040706">
    <property type="entry name" value="Zf-MYST"/>
</dbReference>
<dbReference type="Gene3D" id="1.10.10.10">
    <property type="entry name" value="Winged helix-like DNA-binding domain superfamily/Winged helix DNA-binding domain"/>
    <property type="match status" value="1"/>
</dbReference>
<evidence type="ECO:0000259" key="13">
    <source>
        <dbReference type="PROSITE" id="PS51726"/>
    </source>
</evidence>
<dbReference type="GO" id="GO:0003682">
    <property type="term" value="F:chromatin binding"/>
    <property type="evidence" value="ECO:0007669"/>
    <property type="project" value="TreeGrafter"/>
</dbReference>
<comment type="catalytic activity">
    <reaction evidence="12">
        <text>L-lysyl-[protein] + acetyl-CoA = N(6)-acetyl-L-lysyl-[protein] + CoA + H(+)</text>
        <dbReference type="Rhea" id="RHEA:45948"/>
        <dbReference type="Rhea" id="RHEA-COMP:9752"/>
        <dbReference type="Rhea" id="RHEA-COMP:10731"/>
        <dbReference type="ChEBI" id="CHEBI:15378"/>
        <dbReference type="ChEBI" id="CHEBI:29969"/>
        <dbReference type="ChEBI" id="CHEBI:57287"/>
        <dbReference type="ChEBI" id="CHEBI:57288"/>
        <dbReference type="ChEBI" id="CHEBI:61930"/>
        <dbReference type="EC" id="2.3.1.48"/>
    </reaction>
</comment>
<keyword evidence="7" id="KW-0862">Zinc</keyword>
<dbReference type="InterPro" id="IPR036388">
    <property type="entry name" value="WH-like_DNA-bd_sf"/>
</dbReference>
<evidence type="ECO:0000256" key="6">
    <source>
        <dbReference type="ARBA" id="ARBA00022771"/>
    </source>
</evidence>
<dbReference type="GO" id="GO:0008270">
    <property type="term" value="F:zinc ion binding"/>
    <property type="evidence" value="ECO:0007669"/>
    <property type="project" value="UniProtKB-KW"/>
</dbReference>
<protein>
    <recommendedName>
        <fullName evidence="3 12">Histone acetyltransferase</fullName>
        <ecNumber evidence="3 12">2.3.1.48</ecNumber>
    </recommendedName>
</protein>
<keyword evidence="6" id="KW-0863">Zinc-finger</keyword>
<dbReference type="EMBL" id="JAAECE010000008">
    <property type="protein sequence ID" value="KAF1797950.1"/>
    <property type="molecule type" value="Genomic_DNA"/>
</dbReference>
<dbReference type="InterPro" id="IPR050603">
    <property type="entry name" value="MYST_HAT"/>
</dbReference>
<accession>A0A8H4B9P5</accession>
<dbReference type="PROSITE" id="PS51726">
    <property type="entry name" value="MYST_HAT"/>
    <property type="match status" value="1"/>
</dbReference>
<evidence type="ECO:0000313" key="15">
    <source>
        <dbReference type="Proteomes" id="UP000469890"/>
    </source>
</evidence>
<evidence type="ECO:0000256" key="8">
    <source>
        <dbReference type="ARBA" id="ARBA00022853"/>
    </source>
</evidence>
<gene>
    <name evidence="14" type="ORF">FB192DRAFT_1397000</name>
</gene>
<evidence type="ECO:0000313" key="14">
    <source>
        <dbReference type="EMBL" id="KAF1797950.1"/>
    </source>
</evidence>
<evidence type="ECO:0000256" key="2">
    <source>
        <dbReference type="ARBA" id="ARBA00010107"/>
    </source>
</evidence>
<dbReference type="Pfam" id="PF01853">
    <property type="entry name" value="MOZ_SAS"/>
    <property type="match status" value="1"/>
</dbReference>
<dbReference type="PANTHER" id="PTHR10615:SF161">
    <property type="entry name" value="HISTONE ACETYLTRANSFERASE KAT7"/>
    <property type="match status" value="1"/>
</dbReference>
<evidence type="ECO:0000256" key="3">
    <source>
        <dbReference type="ARBA" id="ARBA00013184"/>
    </source>
</evidence>